<protein>
    <submittedName>
        <fullName evidence="3">KAT8 regulatory NSL complex subunit 1</fullName>
    </submittedName>
</protein>
<dbReference type="Gene3D" id="6.10.250.3170">
    <property type="match status" value="1"/>
</dbReference>
<dbReference type="InterPro" id="IPR026180">
    <property type="entry name" value="NSL1"/>
</dbReference>
<dbReference type="PROSITE" id="PS52052">
    <property type="entry name" value="PEHE"/>
    <property type="match status" value="1"/>
</dbReference>
<dbReference type="PANTHER" id="PTHR22443:SF18">
    <property type="entry name" value="NON-SPECIFIC LETHAL 1, ISOFORM M"/>
    <property type="match status" value="1"/>
</dbReference>
<evidence type="ECO:0000256" key="1">
    <source>
        <dbReference type="SAM" id="MobiDB-lite"/>
    </source>
</evidence>
<evidence type="ECO:0000313" key="3">
    <source>
        <dbReference type="EMBL" id="CAI8016403.1"/>
    </source>
</evidence>
<gene>
    <name evidence="3" type="ORF">GBAR_LOCUS10061</name>
</gene>
<feature type="region of interest" description="Disordered" evidence="1">
    <location>
        <begin position="140"/>
        <end position="173"/>
    </location>
</feature>
<feature type="compositionally biased region" description="Polar residues" evidence="1">
    <location>
        <begin position="105"/>
        <end position="115"/>
    </location>
</feature>
<feature type="non-terminal residue" evidence="3">
    <location>
        <position position="173"/>
    </location>
</feature>
<evidence type="ECO:0000313" key="4">
    <source>
        <dbReference type="Proteomes" id="UP001174909"/>
    </source>
</evidence>
<sequence length="173" mass="19392">MSKPPQLRLPVRRGRASMSVRTPPVSLARPSHISTFTSAPLLSVRSLTPSLPRKKRLLSHAPSYDIDNIVIPYSVAAATRLEKLEYKEVMTPGWRQVEATPTDHAPSSTQNTNIEDLSDDCFKRRHDRFEAVEKKRFMNFISGSSRKRTRPSSLSSTPDPLSHNSSSSPWPPS</sequence>
<dbReference type="Pfam" id="PF15275">
    <property type="entry name" value="PEHE"/>
    <property type="match status" value="1"/>
</dbReference>
<dbReference type="PANTHER" id="PTHR22443">
    <property type="entry name" value="NON-SPECIFIC LETHAL 1, ISOFORM M"/>
    <property type="match status" value="1"/>
</dbReference>
<dbReference type="Proteomes" id="UP001174909">
    <property type="component" value="Unassembled WGS sequence"/>
</dbReference>
<feature type="domain" description="PEHE" evidence="2">
    <location>
        <begin position="88"/>
        <end position="173"/>
    </location>
</feature>
<evidence type="ECO:0000259" key="2">
    <source>
        <dbReference type="PROSITE" id="PS52052"/>
    </source>
</evidence>
<feature type="compositionally biased region" description="Low complexity" evidence="1">
    <location>
        <begin position="151"/>
        <end position="173"/>
    </location>
</feature>
<feature type="region of interest" description="Disordered" evidence="1">
    <location>
        <begin position="1"/>
        <end position="27"/>
    </location>
</feature>
<name>A0AA35WCJ6_GEOBA</name>
<dbReference type="AlphaFoldDB" id="A0AA35WCJ6"/>
<keyword evidence="4" id="KW-1185">Reference proteome</keyword>
<dbReference type="GO" id="GO:0044545">
    <property type="term" value="C:NSL complex"/>
    <property type="evidence" value="ECO:0007669"/>
    <property type="project" value="TreeGrafter"/>
</dbReference>
<comment type="caution">
    <text evidence="3">The sequence shown here is derived from an EMBL/GenBank/DDBJ whole genome shotgun (WGS) entry which is preliminary data.</text>
</comment>
<accession>A0AA35WCJ6</accession>
<feature type="region of interest" description="Disordered" evidence="1">
    <location>
        <begin position="98"/>
        <end position="119"/>
    </location>
</feature>
<proteinExistence type="predicted"/>
<dbReference type="InterPro" id="IPR029332">
    <property type="entry name" value="PEHE_dom"/>
</dbReference>
<dbReference type="EMBL" id="CASHTH010001527">
    <property type="protein sequence ID" value="CAI8016403.1"/>
    <property type="molecule type" value="Genomic_DNA"/>
</dbReference>
<dbReference type="SMART" id="SM01300">
    <property type="entry name" value="PEHE"/>
    <property type="match status" value="1"/>
</dbReference>
<dbReference type="GO" id="GO:0035035">
    <property type="term" value="F:histone acetyltransferase binding"/>
    <property type="evidence" value="ECO:0007669"/>
    <property type="project" value="TreeGrafter"/>
</dbReference>
<organism evidence="3 4">
    <name type="scientific">Geodia barretti</name>
    <name type="common">Barrett's horny sponge</name>
    <dbReference type="NCBI Taxonomy" id="519541"/>
    <lineage>
        <taxon>Eukaryota</taxon>
        <taxon>Metazoa</taxon>
        <taxon>Porifera</taxon>
        <taxon>Demospongiae</taxon>
        <taxon>Heteroscleromorpha</taxon>
        <taxon>Tetractinellida</taxon>
        <taxon>Astrophorina</taxon>
        <taxon>Geodiidae</taxon>
        <taxon>Geodia</taxon>
    </lineage>
</organism>
<reference evidence="3" key="1">
    <citation type="submission" date="2023-03" db="EMBL/GenBank/DDBJ databases">
        <authorList>
            <person name="Steffen K."/>
            <person name="Cardenas P."/>
        </authorList>
    </citation>
    <scope>NUCLEOTIDE SEQUENCE</scope>
</reference>